<dbReference type="PANTHER" id="PTHR10773:SF19">
    <property type="match status" value="1"/>
</dbReference>
<protein>
    <submittedName>
        <fullName evidence="1">Uncharacterized protein</fullName>
    </submittedName>
</protein>
<evidence type="ECO:0000313" key="2">
    <source>
        <dbReference type="Proteomes" id="UP001153737"/>
    </source>
</evidence>
<gene>
    <name evidence="1" type="ORF">PHAECO_LOCUS8728</name>
</gene>
<dbReference type="AlphaFoldDB" id="A0A9N9SJT9"/>
<accession>A0A9N9SJT9</accession>
<proteinExistence type="predicted"/>
<reference evidence="1" key="2">
    <citation type="submission" date="2022-10" db="EMBL/GenBank/DDBJ databases">
        <authorList>
            <consortium name="ENA_rothamsted_submissions"/>
            <consortium name="culmorum"/>
            <person name="King R."/>
        </authorList>
    </citation>
    <scope>NUCLEOTIDE SEQUENCE</scope>
</reference>
<reference evidence="1" key="1">
    <citation type="submission" date="2022-01" db="EMBL/GenBank/DDBJ databases">
        <authorList>
            <person name="King R."/>
        </authorList>
    </citation>
    <scope>NUCLEOTIDE SEQUENCE</scope>
</reference>
<dbReference type="OrthoDB" id="6781250at2759"/>
<evidence type="ECO:0000313" key="1">
    <source>
        <dbReference type="EMBL" id="CAG9820783.1"/>
    </source>
</evidence>
<name>A0A9N9SJT9_PHACE</name>
<dbReference type="Proteomes" id="UP001153737">
    <property type="component" value="Chromosome 4"/>
</dbReference>
<sequence>MKRLAEAVHQPHKTLIQTGITPKNKTGRRKKYLIHVRNDVLKDNGSFFVPKKDRCELCVAYENADIADKAKLEEKYDEHLIEKILSRKEKKEGKEALKTNKNLIVAVYDLQAVLQLPRGDVSVFYYRSKLNNMNFTVSKLKTEERGQKRDHLTASNSNNDEPIVNLSTTKCYFWHEGVGNRGADEIGSCSFEFIEKELQSHTSNEPIDSIFYSDNCCGQNKNKYIVEMFMYAVIKHDKLN</sequence>
<dbReference type="PANTHER" id="PTHR10773">
    <property type="entry name" value="DNA-DIRECTED RNA POLYMERASES I, II, AND III SUBUNIT RPABC2"/>
    <property type="match status" value="1"/>
</dbReference>
<dbReference type="EMBL" id="OU896710">
    <property type="protein sequence ID" value="CAG9820783.1"/>
    <property type="molecule type" value="Genomic_DNA"/>
</dbReference>
<organism evidence="1 2">
    <name type="scientific">Phaedon cochleariae</name>
    <name type="common">Mustard beetle</name>
    <dbReference type="NCBI Taxonomy" id="80249"/>
    <lineage>
        <taxon>Eukaryota</taxon>
        <taxon>Metazoa</taxon>
        <taxon>Ecdysozoa</taxon>
        <taxon>Arthropoda</taxon>
        <taxon>Hexapoda</taxon>
        <taxon>Insecta</taxon>
        <taxon>Pterygota</taxon>
        <taxon>Neoptera</taxon>
        <taxon>Endopterygota</taxon>
        <taxon>Coleoptera</taxon>
        <taxon>Polyphaga</taxon>
        <taxon>Cucujiformia</taxon>
        <taxon>Chrysomeloidea</taxon>
        <taxon>Chrysomelidae</taxon>
        <taxon>Chrysomelinae</taxon>
        <taxon>Chrysomelini</taxon>
        <taxon>Phaedon</taxon>
    </lineage>
</organism>
<keyword evidence="2" id="KW-1185">Reference proteome</keyword>